<dbReference type="RefSeq" id="WP_284874914.1">
    <property type="nucleotide sequence ID" value="NZ_CP126970.1"/>
</dbReference>
<feature type="signal peptide" evidence="5">
    <location>
        <begin position="1"/>
        <end position="26"/>
    </location>
</feature>
<keyword evidence="2" id="KW-0719">Serine esterase</keyword>
<evidence type="ECO:0008006" key="8">
    <source>
        <dbReference type="Google" id="ProtNLM"/>
    </source>
</evidence>
<evidence type="ECO:0000313" key="7">
    <source>
        <dbReference type="Proteomes" id="UP001238805"/>
    </source>
</evidence>
<dbReference type="SMART" id="SM01110">
    <property type="entry name" value="Cutinase"/>
    <property type="match status" value="1"/>
</dbReference>
<comment type="similarity">
    <text evidence="1">Belongs to the cutinase family.</text>
</comment>
<dbReference type="Proteomes" id="UP001238805">
    <property type="component" value="Chromosome"/>
</dbReference>
<evidence type="ECO:0000256" key="3">
    <source>
        <dbReference type="ARBA" id="ARBA00022801"/>
    </source>
</evidence>
<evidence type="ECO:0000256" key="2">
    <source>
        <dbReference type="ARBA" id="ARBA00022487"/>
    </source>
</evidence>
<evidence type="ECO:0000256" key="4">
    <source>
        <dbReference type="ARBA" id="ARBA00023157"/>
    </source>
</evidence>
<dbReference type="InterPro" id="IPR029058">
    <property type="entry name" value="AB_hydrolase_fold"/>
</dbReference>
<keyword evidence="3" id="KW-0378">Hydrolase</keyword>
<dbReference type="Gene3D" id="3.40.50.1820">
    <property type="entry name" value="alpha/beta hydrolase"/>
    <property type="match status" value="1"/>
</dbReference>
<keyword evidence="5" id="KW-0732">Signal</keyword>
<evidence type="ECO:0000256" key="5">
    <source>
        <dbReference type="SAM" id="SignalP"/>
    </source>
</evidence>
<name>A0ABY8VQ83_9CORY</name>
<organism evidence="6 7">
    <name type="scientific">Corynebacterium suedekumii</name>
    <dbReference type="NCBI Taxonomy" id="3049801"/>
    <lineage>
        <taxon>Bacteria</taxon>
        <taxon>Bacillati</taxon>
        <taxon>Actinomycetota</taxon>
        <taxon>Actinomycetes</taxon>
        <taxon>Mycobacteriales</taxon>
        <taxon>Corynebacteriaceae</taxon>
        <taxon>Corynebacterium</taxon>
    </lineage>
</organism>
<dbReference type="InterPro" id="IPR000675">
    <property type="entry name" value="Cutinase/axe"/>
</dbReference>
<dbReference type="PANTHER" id="PTHR33630">
    <property type="entry name" value="CUTINASE RV1984C-RELATED-RELATED"/>
    <property type="match status" value="1"/>
</dbReference>
<reference evidence="6 7" key="1">
    <citation type="submission" date="2023-05" db="EMBL/GenBank/DDBJ databases">
        <title>Corynebacterium suedekumii sp. nov. and Corynebacterium breve sp. nov. isolated from raw cow's milk.</title>
        <authorList>
            <person name="Baer M.K."/>
            <person name="Mehl L."/>
            <person name="Hellmuth R."/>
            <person name="Marke G."/>
            <person name="Lipski A."/>
        </authorList>
    </citation>
    <scope>NUCLEOTIDE SEQUENCE [LARGE SCALE GENOMIC DNA]</scope>
    <source>
        <strain evidence="6 7">LM112</strain>
    </source>
</reference>
<keyword evidence="7" id="KW-1185">Reference proteome</keyword>
<evidence type="ECO:0000313" key="6">
    <source>
        <dbReference type="EMBL" id="WIM70324.1"/>
    </source>
</evidence>
<proteinExistence type="inferred from homology"/>
<dbReference type="PANTHER" id="PTHR33630:SF9">
    <property type="entry name" value="CUTINASE 4"/>
    <property type="match status" value="1"/>
</dbReference>
<protein>
    <recommendedName>
        <fullName evidence="8">Cutinase</fullName>
    </recommendedName>
</protein>
<accession>A0ABY8VQ83</accession>
<sequence length="310" mass="32352">MNRLSAIAAALTFAVGAAAPVVPAQAGPAASDRCPEVVVVAARGSEQNDGPEPARYSEQAPWTSNGYEATHLSAFLHYAEARHLERAGTSLMADVHVLGLDDSVYPASLPLPALAEEDEELTPVQTAQRLGEVLAESPAHVIADNAARGFVEGVRSGIDGTPDYLAAWEGVTGCTPGYLLLGYSQGAIVLTAQEQALAEQGRLVGSLYFGNPLLRPGASPVVGSPERGAGLLAPVPQGMLPAASTSTPRLDYCLRGDFACDTTVDALSTSLASRAGAHAEYFVTDQRTADDAYVADTFADWINDYTSPHD</sequence>
<keyword evidence="4" id="KW-1015">Disulfide bond</keyword>
<gene>
    <name evidence="6" type="ORF">QP029_00140</name>
</gene>
<feature type="chain" id="PRO_5046134027" description="Cutinase" evidence="5">
    <location>
        <begin position="27"/>
        <end position="310"/>
    </location>
</feature>
<dbReference type="SUPFAM" id="SSF53474">
    <property type="entry name" value="alpha/beta-Hydrolases"/>
    <property type="match status" value="1"/>
</dbReference>
<dbReference type="EMBL" id="CP126970">
    <property type="protein sequence ID" value="WIM70324.1"/>
    <property type="molecule type" value="Genomic_DNA"/>
</dbReference>
<evidence type="ECO:0000256" key="1">
    <source>
        <dbReference type="ARBA" id="ARBA00007534"/>
    </source>
</evidence>